<dbReference type="GO" id="GO:0046872">
    <property type="term" value="F:metal ion binding"/>
    <property type="evidence" value="ECO:0007669"/>
    <property type="project" value="UniProtKB-KW"/>
</dbReference>
<dbReference type="Proteomes" id="UP000255036">
    <property type="component" value="Unassembled WGS sequence"/>
</dbReference>
<dbReference type="InterPro" id="IPR052170">
    <property type="entry name" value="M29_Exopeptidase"/>
</dbReference>
<evidence type="ECO:0000313" key="3">
    <source>
        <dbReference type="EMBL" id="RDU23388.1"/>
    </source>
</evidence>
<dbReference type="SUPFAM" id="SSF144052">
    <property type="entry name" value="Thermophilic metalloprotease-like"/>
    <property type="match status" value="1"/>
</dbReference>
<dbReference type="PANTHER" id="PTHR34448:SF1">
    <property type="entry name" value="BLL6088 PROTEIN"/>
    <property type="match status" value="1"/>
</dbReference>
<gene>
    <name evidence="3" type="ORF">DWV06_10055</name>
</gene>
<reference evidence="3 4" key="1">
    <citation type="submission" date="2018-07" db="EMBL/GenBank/DDBJ databases">
        <title>Anaerosacharophilus polymeroproducens gen. nov. sp. nov., an anaerobic bacterium isolated from salt field.</title>
        <authorList>
            <person name="Kim W."/>
            <person name="Yang S.-H."/>
            <person name="Oh J."/>
            <person name="Lee J.-H."/>
            <person name="Kwon K.K."/>
        </authorList>
    </citation>
    <scope>NUCLEOTIDE SEQUENCE [LARGE SCALE GENOMIC DNA]</scope>
    <source>
        <strain evidence="3 4">MCWD5</strain>
    </source>
</reference>
<keyword evidence="3" id="KW-0378">Hydrolase</keyword>
<keyword evidence="3" id="KW-0645">Protease</keyword>
<feature type="coiled-coil region" evidence="2">
    <location>
        <begin position="2"/>
        <end position="29"/>
    </location>
</feature>
<dbReference type="InterPro" id="IPR000787">
    <property type="entry name" value="Peptidase_M29"/>
</dbReference>
<dbReference type="PANTHER" id="PTHR34448">
    <property type="entry name" value="AMINOPEPTIDASE"/>
    <property type="match status" value="1"/>
</dbReference>
<protein>
    <submittedName>
        <fullName evidence="3">Leucyl aminopeptidase</fullName>
    </submittedName>
</protein>
<evidence type="ECO:0000256" key="1">
    <source>
        <dbReference type="ARBA" id="ARBA00022723"/>
    </source>
</evidence>
<keyword evidence="1" id="KW-0479">Metal-binding</keyword>
<dbReference type="AlphaFoldDB" id="A0A371AUY5"/>
<dbReference type="OrthoDB" id="9803993at2"/>
<accession>A0A371AUY5</accession>
<dbReference type="RefSeq" id="WP_115482057.1">
    <property type="nucleotide sequence ID" value="NZ_QRCT01000028.1"/>
</dbReference>
<dbReference type="GO" id="GO:0006508">
    <property type="term" value="P:proteolysis"/>
    <property type="evidence" value="ECO:0007669"/>
    <property type="project" value="InterPro"/>
</dbReference>
<dbReference type="EMBL" id="QRCT01000028">
    <property type="protein sequence ID" value="RDU23388.1"/>
    <property type="molecule type" value="Genomic_DNA"/>
</dbReference>
<dbReference type="GO" id="GO:0004177">
    <property type="term" value="F:aminopeptidase activity"/>
    <property type="evidence" value="ECO:0007669"/>
    <property type="project" value="UniProtKB-KW"/>
</dbReference>
<name>A0A371AUY5_9FIRM</name>
<organism evidence="3 4">
    <name type="scientific">Anaerosacchariphilus polymeriproducens</name>
    <dbReference type="NCBI Taxonomy" id="1812858"/>
    <lineage>
        <taxon>Bacteria</taxon>
        <taxon>Bacillati</taxon>
        <taxon>Bacillota</taxon>
        <taxon>Clostridia</taxon>
        <taxon>Lachnospirales</taxon>
        <taxon>Lachnospiraceae</taxon>
        <taxon>Anaerosacchariphilus</taxon>
    </lineage>
</organism>
<evidence type="ECO:0000313" key="4">
    <source>
        <dbReference type="Proteomes" id="UP000255036"/>
    </source>
</evidence>
<keyword evidence="2" id="KW-0175">Coiled coil</keyword>
<sequence length="688" mass="80091">MKAQKEIDLEELEERLALSIDRITQIQKEETVSEIVRDYFVKTASFILDMKQLFDDVQNNFLDELTMEECRMKNQKLYLDIMPESYEKSYANPRYAQTALTEDYGKILCFLYTEIRGMIVYAYEKRMEEMVILCELFIEIYNCFEAEELPTYQSLRDIIYWFESDYSDLTVAYRIREQLDPDLSFATDIIMQSDLSDLRYLYKFGEYISENEIKIAEFMNNLPEQQVREMADTYTEGYRIGFVNGNKDLSKKEVVNIRYCIGFERMIRYAIQNFEKMGLRPTIYRAAVMSIHKRSHHKIGYFSMSPNKQYDYDHKADQGLYLDKKFVERKLGVMRNTYETYKELAYKHAGPAVVEIFGEIPFVPESKPEAVDFDDTQQKLLVYFDSESGQLVNQYIKGEERSFTIIAFPVPTIGDKFEEIFKETVKINTLDYTLYQNIQQTIIDALDGALYVEILGEGENRTNLKVSLHQLKNPETETVFENCVADVNIPVGEVFTSPVLKGTTGTLHVSRVYLNELEYNDLEIEFKDGMVASYICKNFAKEEENQKYIRENVLYHHDTLPMGEFAIGTNTTAYIMAQKYNIAEKLPILIAEKMGPHFAIGDTCYSHSEEVKVLNPNGKEVVAKDNEISIQRKENPSKAYFHCHTDITIPYDELQQLSAVMADGTKHLIIQNGRFVLLGTEELNKPFE</sequence>
<comment type="caution">
    <text evidence="3">The sequence shown here is derived from an EMBL/GenBank/DDBJ whole genome shotgun (WGS) entry which is preliminary data.</text>
</comment>
<dbReference type="Pfam" id="PF02073">
    <property type="entry name" value="Peptidase_M29"/>
    <property type="match status" value="1"/>
</dbReference>
<evidence type="ECO:0000256" key="2">
    <source>
        <dbReference type="SAM" id="Coils"/>
    </source>
</evidence>
<keyword evidence="3" id="KW-0031">Aminopeptidase</keyword>
<proteinExistence type="predicted"/>
<keyword evidence="4" id="KW-1185">Reference proteome</keyword>